<evidence type="ECO:0000313" key="1">
    <source>
        <dbReference type="Proteomes" id="UP000887565"/>
    </source>
</evidence>
<accession>A0A915HLP3</accession>
<proteinExistence type="predicted"/>
<name>A0A915HLP3_ROMCU</name>
<dbReference type="Proteomes" id="UP000887565">
    <property type="component" value="Unplaced"/>
</dbReference>
<organism evidence="1 2">
    <name type="scientific">Romanomermis culicivorax</name>
    <name type="common">Nematode worm</name>
    <dbReference type="NCBI Taxonomy" id="13658"/>
    <lineage>
        <taxon>Eukaryota</taxon>
        <taxon>Metazoa</taxon>
        <taxon>Ecdysozoa</taxon>
        <taxon>Nematoda</taxon>
        <taxon>Enoplea</taxon>
        <taxon>Dorylaimia</taxon>
        <taxon>Mermithida</taxon>
        <taxon>Mermithoidea</taxon>
        <taxon>Mermithidae</taxon>
        <taxon>Romanomermis</taxon>
    </lineage>
</organism>
<evidence type="ECO:0000313" key="2">
    <source>
        <dbReference type="WBParaSite" id="nRc.2.0.1.t02594-RA"/>
    </source>
</evidence>
<dbReference type="WBParaSite" id="nRc.2.0.1.t02594-RA">
    <property type="protein sequence ID" value="nRc.2.0.1.t02594-RA"/>
    <property type="gene ID" value="nRc.2.0.1.g02594"/>
</dbReference>
<protein>
    <submittedName>
        <fullName evidence="2">Uncharacterized protein</fullName>
    </submittedName>
</protein>
<sequence>MLGHEIAQLSHTGLLCLAITLAASIVAITPEGIALSVSAIGRALRAIGANVEGQERRDNALHNYLQFNDAVITFR</sequence>
<reference evidence="2" key="1">
    <citation type="submission" date="2022-11" db="UniProtKB">
        <authorList>
            <consortium name="WormBaseParasite"/>
        </authorList>
    </citation>
    <scope>IDENTIFICATION</scope>
</reference>
<keyword evidence="1" id="KW-1185">Reference proteome</keyword>
<dbReference type="AlphaFoldDB" id="A0A915HLP3"/>